<evidence type="ECO:0000256" key="1">
    <source>
        <dbReference type="ARBA" id="ARBA00022729"/>
    </source>
</evidence>
<evidence type="ECO:0000256" key="5">
    <source>
        <dbReference type="SAM" id="MobiDB-lite"/>
    </source>
</evidence>
<reference evidence="8" key="3">
    <citation type="submission" date="2025-09" db="UniProtKB">
        <authorList>
            <consortium name="Ensembl"/>
        </authorList>
    </citation>
    <scope>IDENTIFICATION</scope>
    <source>
        <strain evidence="8">Thoroughbred</strain>
    </source>
</reference>
<protein>
    <recommendedName>
        <fullName evidence="7">Immunoglobulin V-set domain-containing protein</fullName>
    </recommendedName>
</protein>
<dbReference type="Gene3D" id="2.60.40.10">
    <property type="entry name" value="Immunoglobulins"/>
    <property type="match status" value="1"/>
</dbReference>
<sequence>METPSATTHRGHILHGFLLAVSFLTFWNLPTSAKPIIESVPTNAITGMEVLLFVYNLPEDLAGCAWYKGDKVDPKLEIASFGINTSKITPGPAYTSQHKLYPDGSLLFRNVIPENTGYYTLLVTRKNSLVDTAIGELHIYYLNIYCRTQTVEKNIKSLEFLSWNLDPVDIPSREMGWANSAEGDESQCSPLGPSLGPWP</sequence>
<evidence type="ECO:0000259" key="7">
    <source>
        <dbReference type="Pfam" id="PF07686"/>
    </source>
</evidence>
<dbReference type="InterPro" id="IPR050831">
    <property type="entry name" value="CEA_cell_adhesion"/>
</dbReference>
<dbReference type="InterPro" id="IPR013783">
    <property type="entry name" value="Ig-like_fold"/>
</dbReference>
<reference evidence="8 9" key="1">
    <citation type="journal article" date="2009" name="Science">
        <title>Genome sequence, comparative analysis, and population genetics of the domestic horse.</title>
        <authorList>
            <consortium name="Broad Institute Genome Sequencing Platform"/>
            <consortium name="Broad Institute Whole Genome Assembly Team"/>
            <person name="Wade C.M."/>
            <person name="Giulotto E."/>
            <person name="Sigurdsson S."/>
            <person name="Zoli M."/>
            <person name="Gnerre S."/>
            <person name="Imsland F."/>
            <person name="Lear T.L."/>
            <person name="Adelson D.L."/>
            <person name="Bailey E."/>
            <person name="Bellone R.R."/>
            <person name="Bloecker H."/>
            <person name="Distl O."/>
            <person name="Edgar R.C."/>
            <person name="Garber M."/>
            <person name="Leeb T."/>
            <person name="Mauceli E."/>
            <person name="MacLeod J.N."/>
            <person name="Penedo M.C.T."/>
            <person name="Raison J.M."/>
            <person name="Sharpe T."/>
            <person name="Vogel J."/>
            <person name="Andersson L."/>
            <person name="Antczak D.F."/>
            <person name="Biagi T."/>
            <person name="Binns M.M."/>
            <person name="Chowdhary B.P."/>
            <person name="Coleman S.J."/>
            <person name="Della Valle G."/>
            <person name="Fryc S."/>
            <person name="Guerin G."/>
            <person name="Hasegawa T."/>
            <person name="Hill E.W."/>
            <person name="Jurka J."/>
            <person name="Kiialainen A."/>
            <person name="Lindgren G."/>
            <person name="Liu J."/>
            <person name="Magnani E."/>
            <person name="Mickelson J.R."/>
            <person name="Murray J."/>
            <person name="Nergadze S.G."/>
            <person name="Onofrio R."/>
            <person name="Pedroni S."/>
            <person name="Piras M.F."/>
            <person name="Raudsepp T."/>
            <person name="Rocchi M."/>
            <person name="Roeed K.H."/>
            <person name="Ryder O.A."/>
            <person name="Searle S."/>
            <person name="Skow L."/>
            <person name="Swinburne J.E."/>
            <person name="Syvaenen A.C."/>
            <person name="Tozaki T."/>
            <person name="Valberg S.J."/>
            <person name="Vaudin M."/>
            <person name="White J.R."/>
            <person name="Zody M.C."/>
            <person name="Lander E.S."/>
            <person name="Lindblad-Toh K."/>
        </authorList>
    </citation>
    <scope>NUCLEOTIDE SEQUENCE [LARGE SCALE GENOMIC DNA]</scope>
    <source>
        <strain evidence="8 9">Thoroughbred</strain>
    </source>
</reference>
<keyword evidence="2" id="KW-0325">Glycoprotein</keyword>
<organism evidence="8 9">
    <name type="scientific">Equus caballus</name>
    <name type="common">Horse</name>
    <dbReference type="NCBI Taxonomy" id="9796"/>
    <lineage>
        <taxon>Eukaryota</taxon>
        <taxon>Metazoa</taxon>
        <taxon>Chordata</taxon>
        <taxon>Craniata</taxon>
        <taxon>Vertebrata</taxon>
        <taxon>Euteleostomi</taxon>
        <taxon>Mammalia</taxon>
        <taxon>Eutheria</taxon>
        <taxon>Laurasiatheria</taxon>
        <taxon>Perissodactyla</taxon>
        <taxon>Equidae</taxon>
        <taxon>Equus</taxon>
    </lineage>
</organism>
<reference evidence="8" key="2">
    <citation type="submission" date="2025-08" db="UniProtKB">
        <authorList>
            <consortium name="Ensembl"/>
        </authorList>
    </citation>
    <scope>IDENTIFICATION</scope>
    <source>
        <strain evidence="8">Thoroughbred</strain>
    </source>
</reference>
<comment type="similarity">
    <text evidence="4">Belongs to the immunoglobulin superfamily. CEA family.</text>
</comment>
<keyword evidence="6" id="KW-0472">Membrane</keyword>
<dbReference type="ExpressionAtlas" id="A0A5F5Q366">
    <property type="expression patterns" value="baseline"/>
</dbReference>
<dbReference type="GO" id="GO:1990782">
    <property type="term" value="F:protein tyrosine kinase binding"/>
    <property type="evidence" value="ECO:0000318"/>
    <property type="project" value="GO_Central"/>
</dbReference>
<evidence type="ECO:0000313" key="8">
    <source>
        <dbReference type="Ensembl" id="ENSECAP00000055251.1"/>
    </source>
</evidence>
<dbReference type="GeneTree" id="ENSGT01100000263479"/>
<evidence type="ECO:0000256" key="4">
    <source>
        <dbReference type="ARBA" id="ARBA00038222"/>
    </source>
</evidence>
<evidence type="ECO:0000256" key="3">
    <source>
        <dbReference type="ARBA" id="ARBA00023319"/>
    </source>
</evidence>
<dbReference type="GO" id="GO:0005886">
    <property type="term" value="C:plasma membrane"/>
    <property type="evidence" value="ECO:0000318"/>
    <property type="project" value="GO_Central"/>
</dbReference>
<feature type="domain" description="Immunoglobulin V-set" evidence="7">
    <location>
        <begin position="40"/>
        <end position="134"/>
    </location>
</feature>
<dbReference type="Proteomes" id="UP000002281">
    <property type="component" value="Chromosome 10"/>
</dbReference>
<dbReference type="PANTHER" id="PTHR44427">
    <property type="entry name" value="CARCINOEMBRYONIC ANTIGEN-RELATED CELL ADHESION MOLECULE 19"/>
    <property type="match status" value="1"/>
</dbReference>
<dbReference type="Bgee" id="ENSECAG00000019324">
    <property type="expression patterns" value="Expressed in chorionic villus and 19 other cell types or tissues"/>
</dbReference>
<dbReference type="InterPro" id="IPR036179">
    <property type="entry name" value="Ig-like_dom_sf"/>
</dbReference>
<dbReference type="AlphaFoldDB" id="A0A5F5Q366"/>
<dbReference type="Pfam" id="PF07686">
    <property type="entry name" value="V-set"/>
    <property type="match status" value="1"/>
</dbReference>
<dbReference type="SUPFAM" id="SSF48726">
    <property type="entry name" value="Immunoglobulin"/>
    <property type="match status" value="1"/>
</dbReference>
<dbReference type="GO" id="GO:0009986">
    <property type="term" value="C:cell surface"/>
    <property type="evidence" value="ECO:0000318"/>
    <property type="project" value="GO_Central"/>
</dbReference>
<dbReference type="GO" id="GO:0007165">
    <property type="term" value="P:signal transduction"/>
    <property type="evidence" value="ECO:0000318"/>
    <property type="project" value="GO_Central"/>
</dbReference>
<evidence type="ECO:0000313" key="9">
    <source>
        <dbReference type="Proteomes" id="UP000002281"/>
    </source>
</evidence>
<dbReference type="CDD" id="cd05774">
    <property type="entry name" value="IgV_CEACAM_D1"/>
    <property type="match status" value="1"/>
</dbReference>
<proteinExistence type="inferred from homology"/>
<accession>A0A5F5Q366</accession>
<keyword evidence="3" id="KW-0393">Immunoglobulin domain</keyword>
<evidence type="ECO:0000256" key="2">
    <source>
        <dbReference type="ARBA" id="ARBA00023180"/>
    </source>
</evidence>
<dbReference type="InterPro" id="IPR013106">
    <property type="entry name" value="Ig_V-set"/>
</dbReference>
<dbReference type="Ensembl" id="ENSECAT00000070561.2">
    <property type="protein sequence ID" value="ENSECAP00000055251.1"/>
    <property type="gene ID" value="ENSECAG00000054958.1"/>
</dbReference>
<keyword evidence="1" id="KW-0732">Signal</keyword>
<keyword evidence="6" id="KW-0812">Transmembrane</keyword>
<keyword evidence="9" id="KW-1185">Reference proteome</keyword>
<dbReference type="GO" id="GO:0002682">
    <property type="term" value="P:regulation of immune system process"/>
    <property type="evidence" value="ECO:0000318"/>
    <property type="project" value="GO_Central"/>
</dbReference>
<dbReference type="PANTHER" id="PTHR44427:SF1">
    <property type="entry name" value="CARCINOEMBRYONIC ANTIGEN-RELATED CELL ADHESION MOLECULE 1"/>
    <property type="match status" value="1"/>
</dbReference>
<feature type="transmembrane region" description="Helical" evidence="6">
    <location>
        <begin position="12"/>
        <end position="29"/>
    </location>
</feature>
<evidence type="ECO:0000256" key="6">
    <source>
        <dbReference type="SAM" id="Phobius"/>
    </source>
</evidence>
<name>A0A5F5Q366_HORSE</name>
<keyword evidence="6" id="KW-1133">Transmembrane helix</keyword>
<feature type="region of interest" description="Disordered" evidence="5">
    <location>
        <begin position="179"/>
        <end position="199"/>
    </location>
</feature>